<evidence type="ECO:0000313" key="1">
    <source>
        <dbReference type="EMBL" id="MBW71503.1"/>
    </source>
</evidence>
<proteinExistence type="predicted"/>
<sequence>MMSLISCEPQLMLLMCFLLERPPRLLSFWVLDPCSNKYANYAADYVQQASSSSREVEVAAQFGDSD</sequence>
<reference evidence="1" key="1">
    <citation type="submission" date="2018-01" db="EMBL/GenBank/DDBJ databases">
        <title>An insight into the sialome of Amazonian anophelines.</title>
        <authorList>
            <person name="Ribeiro J.M."/>
            <person name="Scarpassa V."/>
            <person name="Calvo E."/>
        </authorList>
    </citation>
    <scope>NUCLEOTIDE SEQUENCE</scope>
</reference>
<protein>
    <submittedName>
        <fullName evidence="1">Putative secreted protein</fullName>
    </submittedName>
</protein>
<dbReference type="EMBL" id="GGFL01007325">
    <property type="protein sequence ID" value="MBW71503.1"/>
    <property type="molecule type" value="Transcribed_RNA"/>
</dbReference>
<accession>A0A2M4D1Q7</accession>
<name>A0A2M4D1Q7_ANODA</name>
<dbReference type="AlphaFoldDB" id="A0A2M4D1Q7"/>
<organism evidence="1">
    <name type="scientific">Anopheles darlingi</name>
    <name type="common">Mosquito</name>
    <dbReference type="NCBI Taxonomy" id="43151"/>
    <lineage>
        <taxon>Eukaryota</taxon>
        <taxon>Metazoa</taxon>
        <taxon>Ecdysozoa</taxon>
        <taxon>Arthropoda</taxon>
        <taxon>Hexapoda</taxon>
        <taxon>Insecta</taxon>
        <taxon>Pterygota</taxon>
        <taxon>Neoptera</taxon>
        <taxon>Endopterygota</taxon>
        <taxon>Diptera</taxon>
        <taxon>Nematocera</taxon>
        <taxon>Culicoidea</taxon>
        <taxon>Culicidae</taxon>
        <taxon>Anophelinae</taxon>
        <taxon>Anopheles</taxon>
    </lineage>
</organism>